<gene>
    <name evidence="1" type="ORF">EVA_01752</name>
</gene>
<dbReference type="AlphaFoldDB" id="J9GPJ9"/>
<dbReference type="EMBL" id="AMCI01000244">
    <property type="protein sequence ID" value="EJX10137.1"/>
    <property type="molecule type" value="Genomic_DNA"/>
</dbReference>
<accession>J9GPJ9</accession>
<sequence>MIHLHFTFSLSVACHKPCMTPAEHCAHRCLYTIYIVRTHLTNVNKHLNNTINYCAKEYKL</sequence>
<name>J9GPJ9_9ZZZZ</name>
<organism evidence="1">
    <name type="scientific">gut metagenome</name>
    <dbReference type="NCBI Taxonomy" id="749906"/>
    <lineage>
        <taxon>unclassified sequences</taxon>
        <taxon>metagenomes</taxon>
        <taxon>organismal metagenomes</taxon>
    </lineage>
</organism>
<proteinExistence type="predicted"/>
<evidence type="ECO:0000313" key="1">
    <source>
        <dbReference type="EMBL" id="EJX10137.1"/>
    </source>
</evidence>
<comment type="caution">
    <text evidence="1">The sequence shown here is derived from an EMBL/GenBank/DDBJ whole genome shotgun (WGS) entry which is preliminary data.</text>
</comment>
<reference evidence="1" key="1">
    <citation type="journal article" date="2012" name="PLoS ONE">
        <title>Gene sets for utilization of primary and secondary nutrition supplies in the distal gut of endangered iberian lynx.</title>
        <authorList>
            <person name="Alcaide M."/>
            <person name="Messina E."/>
            <person name="Richter M."/>
            <person name="Bargiela R."/>
            <person name="Peplies J."/>
            <person name="Huws S.A."/>
            <person name="Newbold C.J."/>
            <person name="Golyshin P.N."/>
            <person name="Simon M.A."/>
            <person name="Lopez G."/>
            <person name="Yakimov M.M."/>
            <person name="Ferrer M."/>
        </authorList>
    </citation>
    <scope>NUCLEOTIDE SEQUENCE</scope>
</reference>
<protein>
    <submittedName>
        <fullName evidence="1">Uncharacterized protein</fullName>
    </submittedName>
</protein>